<keyword evidence="1" id="KW-0597">Phosphoprotein</keyword>
<dbReference type="GO" id="GO:0005634">
    <property type="term" value="C:nucleus"/>
    <property type="evidence" value="ECO:0007669"/>
    <property type="project" value="TreeGrafter"/>
</dbReference>
<feature type="compositionally biased region" description="Acidic residues" evidence="7">
    <location>
        <begin position="28"/>
        <end position="41"/>
    </location>
</feature>
<dbReference type="InterPro" id="IPR036855">
    <property type="entry name" value="Znf_CCCH_sf"/>
</dbReference>
<evidence type="ECO:0000259" key="8">
    <source>
        <dbReference type="PROSITE" id="PS50103"/>
    </source>
</evidence>
<dbReference type="Gene3D" id="1.20.120.1350">
    <property type="entry name" value="Pneumovirus matrix protein 2 (M2), zinc-binding domain"/>
    <property type="match status" value="1"/>
</dbReference>
<keyword evidence="5 6" id="KW-0862">Zinc</keyword>
<evidence type="ECO:0000256" key="6">
    <source>
        <dbReference type="PROSITE-ProRule" id="PRU00723"/>
    </source>
</evidence>
<reference evidence="9" key="1">
    <citation type="submission" date="2015-12" db="EMBL/GenBank/DDBJ databases">
        <title>De novo transcriptome assembly of four potential Pierce s Disease insect vectors from Arizona vineyards.</title>
        <authorList>
            <person name="Tassone E.E."/>
        </authorList>
    </citation>
    <scope>NUCLEOTIDE SEQUENCE</scope>
</reference>
<feature type="region of interest" description="Disordered" evidence="7">
    <location>
        <begin position="1"/>
        <end position="134"/>
    </location>
</feature>
<feature type="compositionally biased region" description="Basic and acidic residues" evidence="7">
    <location>
        <begin position="83"/>
        <end position="94"/>
    </location>
</feature>
<organism evidence="9">
    <name type="scientific">Clastoptera arizonana</name>
    <name type="common">Arizona spittle bug</name>
    <dbReference type="NCBI Taxonomy" id="38151"/>
    <lineage>
        <taxon>Eukaryota</taxon>
        <taxon>Metazoa</taxon>
        <taxon>Ecdysozoa</taxon>
        <taxon>Arthropoda</taxon>
        <taxon>Hexapoda</taxon>
        <taxon>Insecta</taxon>
        <taxon>Pterygota</taxon>
        <taxon>Neoptera</taxon>
        <taxon>Paraneoptera</taxon>
        <taxon>Hemiptera</taxon>
        <taxon>Auchenorrhyncha</taxon>
        <taxon>Cercopoidea</taxon>
        <taxon>Clastopteridae</taxon>
        <taxon>Clastoptera</taxon>
    </lineage>
</organism>
<accession>A0A1B6C0W5</accession>
<evidence type="ECO:0000256" key="4">
    <source>
        <dbReference type="ARBA" id="ARBA00022771"/>
    </source>
</evidence>
<dbReference type="AlphaFoldDB" id="A0A1B6C0W5"/>
<feature type="compositionally biased region" description="Basic and acidic residues" evidence="7">
    <location>
        <begin position="314"/>
        <end position="327"/>
    </location>
</feature>
<feature type="compositionally biased region" description="Polar residues" evidence="7">
    <location>
        <begin position="501"/>
        <end position="513"/>
    </location>
</feature>
<evidence type="ECO:0000256" key="1">
    <source>
        <dbReference type="ARBA" id="ARBA00022553"/>
    </source>
</evidence>
<evidence type="ECO:0000313" key="9">
    <source>
        <dbReference type="EMBL" id="JAS07147.1"/>
    </source>
</evidence>
<feature type="domain" description="C3H1-type" evidence="8">
    <location>
        <begin position="241"/>
        <end position="268"/>
    </location>
</feature>
<feature type="compositionally biased region" description="Polar residues" evidence="7">
    <location>
        <begin position="353"/>
        <end position="362"/>
    </location>
</feature>
<keyword evidence="4 6" id="KW-0863">Zinc-finger</keyword>
<feature type="region of interest" description="Disordered" evidence="7">
    <location>
        <begin position="314"/>
        <end position="475"/>
    </location>
</feature>
<evidence type="ECO:0000256" key="2">
    <source>
        <dbReference type="ARBA" id="ARBA00022723"/>
    </source>
</evidence>
<dbReference type="SMART" id="SM00356">
    <property type="entry name" value="ZnF_C3H1"/>
    <property type="match status" value="3"/>
</dbReference>
<dbReference type="PANTHER" id="PTHR13119:SF12">
    <property type="entry name" value="PROTEIN SUPPRESSOR OF SABLE"/>
    <property type="match status" value="1"/>
</dbReference>
<sequence length="652" mass="74544">MALTSDSQTTTNGANVVEHESAGIISGEDLEDGEIFEDEIVETPLAETKPKAEGNVSAETILSNIRNSKPLLPTPKFTVGSDKSSKEKHADQNEKKRRKRQSRDGDDDVEDEKKRRKDNKDKKHHQEQNRKRELQVLEKLEASIANDEDLIFARGASPLRRDDDIDRWEGEDEEEDHRRHAPRSRGLGRRDHSVRGKRRLGRGGSGIARKRKRDDNVCIFYMHGKCHRGSDCPYSHDAYPPRKMELCKFYMMDCCAKKDKCLYMHNEFPCKYYHTGLKCFAGKNCKFSHGKLSETTRTILLKYRSQHLETAPKEILGEFPRMSRDSSMDIGHGRNNKKIPSLFDIKVPKPANLCSNSNSDGNHTPMPSPTHESKNSDREEHTSDKEERRARRTKEKVEKRKDKEKRRERRRELRKDREKEKEKNKERSKEHRKSSEEEKEKKVVQVIPEKPQEEKEVEMEKESEQEKPTDTNIEPVVAIEENVEAVPAHLPKKQRELFLRIQQQQREANSSQASEEDGEHEDNEPKLEDNWYSSDEDVPPSSSLPSILRNLTQGTNPSSTQTTSTPSLNTSPASVPSTTSSLLPPLISNIDFSKVFQALSSLKKIDQKVEEPVVNNPGLNDESDSKQSSVKDNSAPAPVVDLFSLLKTDTNP</sequence>
<feature type="non-terminal residue" evidence="9">
    <location>
        <position position="652"/>
    </location>
</feature>
<feature type="domain" description="C3H1-type" evidence="8">
    <location>
        <begin position="212"/>
        <end position="239"/>
    </location>
</feature>
<dbReference type="InterPro" id="IPR054361">
    <property type="entry name" value="Znf-CCCH_ZC3H4/6/8"/>
</dbReference>
<evidence type="ECO:0000256" key="7">
    <source>
        <dbReference type="SAM" id="MobiDB-lite"/>
    </source>
</evidence>
<dbReference type="InterPro" id="IPR000571">
    <property type="entry name" value="Znf_CCCH"/>
</dbReference>
<dbReference type="PROSITE" id="PS50103">
    <property type="entry name" value="ZF_C3H1"/>
    <property type="match status" value="3"/>
</dbReference>
<feature type="compositionally biased region" description="Basic and acidic residues" evidence="7">
    <location>
        <begin position="118"/>
        <end position="134"/>
    </location>
</feature>
<feature type="domain" description="C3H1-type" evidence="8">
    <location>
        <begin position="269"/>
        <end position="292"/>
    </location>
</feature>
<keyword evidence="3" id="KW-0677">Repeat</keyword>
<feature type="compositionally biased region" description="Basic and acidic residues" evidence="7">
    <location>
        <begin position="371"/>
        <end position="401"/>
    </location>
</feature>
<gene>
    <name evidence="9" type="ORF">g.10660</name>
</gene>
<dbReference type="GO" id="GO:0008270">
    <property type="term" value="F:zinc ion binding"/>
    <property type="evidence" value="ECO:0007669"/>
    <property type="project" value="UniProtKB-KW"/>
</dbReference>
<dbReference type="InterPro" id="IPR045124">
    <property type="entry name" value="Su(sable)-like"/>
</dbReference>
<feature type="compositionally biased region" description="Low complexity" evidence="7">
    <location>
        <begin position="555"/>
        <end position="583"/>
    </location>
</feature>
<feature type="compositionally biased region" description="Polar residues" evidence="7">
    <location>
        <begin position="1"/>
        <end position="14"/>
    </location>
</feature>
<dbReference type="GO" id="GO:0045892">
    <property type="term" value="P:negative regulation of DNA-templated transcription"/>
    <property type="evidence" value="ECO:0007669"/>
    <property type="project" value="InterPro"/>
</dbReference>
<feature type="region of interest" description="Disordered" evidence="7">
    <location>
        <begin position="170"/>
        <end position="208"/>
    </location>
</feature>
<feature type="zinc finger region" description="C3H1-type" evidence="6">
    <location>
        <begin position="212"/>
        <end position="239"/>
    </location>
</feature>
<protein>
    <recommendedName>
        <fullName evidence="8">C3H1-type domain-containing protein</fullName>
    </recommendedName>
</protein>
<dbReference type="Pfam" id="PF22623">
    <property type="entry name" value="zf-CCCH_9"/>
    <property type="match status" value="1"/>
</dbReference>
<feature type="compositionally biased region" description="Polar residues" evidence="7">
    <location>
        <begin position="540"/>
        <end position="554"/>
    </location>
</feature>
<dbReference type="GO" id="GO:0003723">
    <property type="term" value="F:RNA binding"/>
    <property type="evidence" value="ECO:0007669"/>
    <property type="project" value="InterPro"/>
</dbReference>
<proteinExistence type="predicted"/>
<feature type="compositionally biased region" description="Basic and acidic residues" evidence="7">
    <location>
        <begin position="450"/>
        <end position="469"/>
    </location>
</feature>
<dbReference type="EMBL" id="GEDC01030151">
    <property type="protein sequence ID" value="JAS07147.1"/>
    <property type="molecule type" value="Transcribed_RNA"/>
</dbReference>
<dbReference type="PANTHER" id="PTHR13119">
    <property type="entry name" value="ZINC FINGER CCCH DOMAIN-CONTAINING PROTEI"/>
    <property type="match status" value="1"/>
</dbReference>
<keyword evidence="2 6" id="KW-0479">Metal-binding</keyword>
<dbReference type="Gene3D" id="4.10.1000.10">
    <property type="entry name" value="Zinc finger, CCCH-type"/>
    <property type="match status" value="1"/>
</dbReference>
<feature type="region of interest" description="Disordered" evidence="7">
    <location>
        <begin position="605"/>
        <end position="636"/>
    </location>
</feature>
<feature type="zinc finger region" description="C3H1-type" evidence="6">
    <location>
        <begin position="269"/>
        <end position="292"/>
    </location>
</feature>
<evidence type="ECO:0000256" key="5">
    <source>
        <dbReference type="ARBA" id="ARBA00022833"/>
    </source>
</evidence>
<dbReference type="SUPFAM" id="SSF90229">
    <property type="entry name" value="CCCH zinc finger"/>
    <property type="match status" value="3"/>
</dbReference>
<evidence type="ECO:0000256" key="3">
    <source>
        <dbReference type="ARBA" id="ARBA00022737"/>
    </source>
</evidence>
<feature type="zinc finger region" description="C3H1-type" evidence="6">
    <location>
        <begin position="241"/>
        <end position="268"/>
    </location>
</feature>
<feature type="region of interest" description="Disordered" evidence="7">
    <location>
        <begin position="496"/>
        <end position="583"/>
    </location>
</feature>
<name>A0A1B6C0W5_9HEMI</name>
<feature type="compositionally biased region" description="Basic and acidic residues" evidence="7">
    <location>
        <begin position="410"/>
        <end position="443"/>
    </location>
</feature>
<feature type="compositionally biased region" description="Polar residues" evidence="7">
    <location>
        <begin position="57"/>
        <end position="67"/>
    </location>
</feature>